<sequence>MLSRNGFSHNCDDFSIPLHSPCKISNSPGTPVLFSRRKGGRRLNVVMSLDSEDDGNETGKLKEKHNQGLDLHFGDKCKSIDISYVPESTVVPEAEVGDGTEMLSMTVFADQDAASFEEVSMNLELKQNPFSVEADNLEKSVPIFSTYSDILTSDVIVATSCEEDLEDSLNEHEEDVTREYQSMDEYSRMDFKKIPKPSVKRRSSVVTSSVEESWDRIHNRQIELTHCIASEHTDAHQITKLADRMTNIISEADLLLSKCLSLDLLEMSSIILPETSDAFSWCDEQSQMTSTILQHGFCYHVKQNAAVAMTMVSESRENIALEAPPTTNTLDNLIQQPTETERITEDGLREIDELNRSSAASCYSFCHDTTFL</sequence>
<dbReference type="Proteomes" id="UP000593562">
    <property type="component" value="Unassembled WGS sequence"/>
</dbReference>
<dbReference type="GO" id="GO:0005634">
    <property type="term" value="C:nucleus"/>
    <property type="evidence" value="ECO:0007669"/>
    <property type="project" value="UniProtKB-SubCell"/>
</dbReference>
<keyword evidence="2" id="KW-0547">Nucleotide-binding</keyword>
<dbReference type="PANTHER" id="PTHR12172:SF1">
    <property type="entry name" value="P-LOOP CONTAINING NUCLEOSIDE TRIPHOSPHATE HYDROLASES SUPERFAMILY PROTEIN"/>
    <property type="match status" value="1"/>
</dbReference>
<accession>A0A7J7DKF1</accession>
<evidence type="ECO:0000256" key="2">
    <source>
        <dbReference type="ARBA" id="ARBA00022741"/>
    </source>
</evidence>
<keyword evidence="3" id="KW-0227">DNA damage</keyword>
<comment type="caution">
    <text evidence="7">The sequence shown here is derived from an EMBL/GenBank/DDBJ whole genome shotgun (WGS) entry which is preliminary data.</text>
</comment>
<reference evidence="7 8" key="1">
    <citation type="journal article" date="2020" name="Nat. Commun.">
        <title>Genome of Tripterygium wilfordii and identification of cytochrome P450 involved in triptolide biosynthesis.</title>
        <authorList>
            <person name="Tu L."/>
            <person name="Su P."/>
            <person name="Zhang Z."/>
            <person name="Gao L."/>
            <person name="Wang J."/>
            <person name="Hu T."/>
            <person name="Zhou J."/>
            <person name="Zhang Y."/>
            <person name="Zhao Y."/>
            <person name="Liu Y."/>
            <person name="Song Y."/>
            <person name="Tong Y."/>
            <person name="Lu Y."/>
            <person name="Yang J."/>
            <person name="Xu C."/>
            <person name="Jia M."/>
            <person name="Peters R.J."/>
            <person name="Huang L."/>
            <person name="Gao W."/>
        </authorList>
    </citation>
    <scope>NUCLEOTIDE SEQUENCE [LARGE SCALE GENOMIC DNA]</scope>
    <source>
        <strain evidence="8">cv. XIE 37</strain>
        <tissue evidence="7">Leaf</tissue>
    </source>
</reference>
<gene>
    <name evidence="7" type="ORF">HS088_TW06G01017</name>
</gene>
<dbReference type="InParanoid" id="A0A7J7DKF1"/>
<dbReference type="GO" id="GO:0033314">
    <property type="term" value="P:mitotic DNA replication checkpoint signaling"/>
    <property type="evidence" value="ECO:0007669"/>
    <property type="project" value="TreeGrafter"/>
</dbReference>
<evidence type="ECO:0000313" key="7">
    <source>
        <dbReference type="EMBL" id="KAF5746842.1"/>
    </source>
</evidence>
<dbReference type="GO" id="GO:0006281">
    <property type="term" value="P:DNA repair"/>
    <property type="evidence" value="ECO:0007669"/>
    <property type="project" value="InterPro"/>
</dbReference>
<evidence type="ECO:0000313" key="8">
    <source>
        <dbReference type="Proteomes" id="UP000593562"/>
    </source>
</evidence>
<evidence type="ECO:0000256" key="4">
    <source>
        <dbReference type="ARBA" id="ARBA00022840"/>
    </source>
</evidence>
<dbReference type="GO" id="GO:0003682">
    <property type="term" value="F:chromatin binding"/>
    <property type="evidence" value="ECO:0007669"/>
    <property type="project" value="TreeGrafter"/>
</dbReference>
<keyword evidence="8" id="KW-1185">Reference proteome</keyword>
<comment type="subcellular location">
    <subcellularLocation>
        <location evidence="1">Nucleus</location>
    </subcellularLocation>
</comment>
<proteinExistence type="predicted"/>
<evidence type="ECO:0000256" key="1">
    <source>
        <dbReference type="ARBA" id="ARBA00004123"/>
    </source>
</evidence>
<dbReference type="GO" id="GO:0003689">
    <property type="term" value="F:DNA clamp loader activity"/>
    <property type="evidence" value="ECO:0007669"/>
    <property type="project" value="TreeGrafter"/>
</dbReference>
<keyword evidence="5" id="KW-0539">Nucleus</keyword>
<evidence type="ECO:0000256" key="6">
    <source>
        <dbReference type="ARBA" id="ARBA00023306"/>
    </source>
</evidence>
<dbReference type="InterPro" id="IPR004582">
    <property type="entry name" value="Checkpoint_prot_Rad17_Rad24"/>
</dbReference>
<keyword evidence="4" id="KW-0067">ATP-binding</keyword>
<dbReference type="GO" id="GO:0000077">
    <property type="term" value="P:DNA damage checkpoint signaling"/>
    <property type="evidence" value="ECO:0007669"/>
    <property type="project" value="TreeGrafter"/>
</dbReference>
<name>A0A7J7DKF1_TRIWF</name>
<dbReference type="PANTHER" id="PTHR12172">
    <property type="entry name" value="CELL CYCLE CHECKPOINT PROTEIN RAD17"/>
    <property type="match status" value="1"/>
</dbReference>
<dbReference type="GO" id="GO:0005524">
    <property type="term" value="F:ATP binding"/>
    <property type="evidence" value="ECO:0007669"/>
    <property type="project" value="UniProtKB-KW"/>
</dbReference>
<evidence type="ECO:0000256" key="5">
    <source>
        <dbReference type="ARBA" id="ARBA00023242"/>
    </source>
</evidence>
<protein>
    <submittedName>
        <fullName evidence="7">Uncharacterized protein</fullName>
    </submittedName>
</protein>
<dbReference type="EMBL" id="JAAARO010000006">
    <property type="protein sequence ID" value="KAF5746842.1"/>
    <property type="molecule type" value="Genomic_DNA"/>
</dbReference>
<organism evidence="7 8">
    <name type="scientific">Tripterygium wilfordii</name>
    <name type="common">Thunder God vine</name>
    <dbReference type="NCBI Taxonomy" id="458696"/>
    <lineage>
        <taxon>Eukaryota</taxon>
        <taxon>Viridiplantae</taxon>
        <taxon>Streptophyta</taxon>
        <taxon>Embryophyta</taxon>
        <taxon>Tracheophyta</taxon>
        <taxon>Spermatophyta</taxon>
        <taxon>Magnoliopsida</taxon>
        <taxon>eudicotyledons</taxon>
        <taxon>Gunneridae</taxon>
        <taxon>Pentapetalae</taxon>
        <taxon>rosids</taxon>
        <taxon>fabids</taxon>
        <taxon>Celastrales</taxon>
        <taxon>Celastraceae</taxon>
        <taxon>Tripterygium</taxon>
    </lineage>
</organism>
<dbReference type="AlphaFoldDB" id="A0A7J7DKF1"/>
<evidence type="ECO:0000256" key="3">
    <source>
        <dbReference type="ARBA" id="ARBA00022763"/>
    </source>
</evidence>
<keyword evidence="6" id="KW-0131">Cell cycle</keyword>